<dbReference type="InterPro" id="IPR013785">
    <property type="entry name" value="Aldolase_TIM"/>
</dbReference>
<dbReference type="EMBL" id="ABEU02000010">
    <property type="status" value="NOT_ANNOTATED_CDS"/>
    <property type="molecule type" value="Genomic_DNA"/>
</dbReference>
<dbReference type="GO" id="GO:0004419">
    <property type="term" value="F:hydroxymethylglutaryl-CoA lyase activity"/>
    <property type="evidence" value="ECO:0007669"/>
    <property type="project" value="UniProtKB-EC"/>
</dbReference>
<keyword evidence="5" id="KW-0456">Lyase</keyword>
<feature type="domain" description="Pyruvate carboxyltransferase" evidence="7">
    <location>
        <begin position="79"/>
        <end position="223"/>
    </location>
</feature>
<evidence type="ECO:0000256" key="5">
    <source>
        <dbReference type="ARBA" id="ARBA00023239"/>
    </source>
</evidence>
<organism evidence="8 9">
    <name type="scientific">Physcomitrium patens</name>
    <name type="common">Spreading-leaved earth moss</name>
    <name type="synonym">Physcomitrella patens</name>
    <dbReference type="NCBI Taxonomy" id="3218"/>
    <lineage>
        <taxon>Eukaryota</taxon>
        <taxon>Viridiplantae</taxon>
        <taxon>Streptophyta</taxon>
        <taxon>Embryophyta</taxon>
        <taxon>Bryophyta</taxon>
        <taxon>Bryophytina</taxon>
        <taxon>Bryopsida</taxon>
        <taxon>Funariidae</taxon>
        <taxon>Funariales</taxon>
        <taxon>Funariaceae</taxon>
        <taxon>Physcomitrium</taxon>
    </lineage>
</organism>
<evidence type="ECO:0000256" key="2">
    <source>
        <dbReference type="ARBA" id="ARBA00009405"/>
    </source>
</evidence>
<dbReference type="EC" id="4.1.3.4" evidence="3"/>
<comment type="pathway">
    <text evidence="1">Metabolic intermediate metabolism; (S)-3-hydroxy-3-methylglutaryl-CoA degradation; acetoacetate from (S)-3-hydroxy-3-methylglutaryl-CoA: step 1/1.</text>
</comment>
<dbReference type="UniPathway" id="UPA00896">
    <property type="reaction ID" value="UER00863"/>
</dbReference>
<comment type="catalytic activity">
    <reaction evidence="6">
        <text>(3S)-3-hydroxy-3-methylglutaryl-CoA = acetoacetate + acetyl-CoA</text>
        <dbReference type="Rhea" id="RHEA:24404"/>
        <dbReference type="ChEBI" id="CHEBI:13705"/>
        <dbReference type="ChEBI" id="CHEBI:43074"/>
        <dbReference type="ChEBI" id="CHEBI:57288"/>
        <dbReference type="EC" id="4.1.3.4"/>
    </reaction>
</comment>
<dbReference type="InterPro" id="IPR043594">
    <property type="entry name" value="HMGL"/>
</dbReference>
<name>A0A7I4AAI4_PHYPA</name>
<evidence type="ECO:0000256" key="4">
    <source>
        <dbReference type="ARBA" id="ARBA00022723"/>
    </source>
</evidence>
<protein>
    <recommendedName>
        <fullName evidence="3">hydroxymethylglutaryl-CoA lyase</fullName>
        <ecNumber evidence="3">4.1.3.4</ecNumber>
    </recommendedName>
</protein>
<keyword evidence="9" id="KW-1185">Reference proteome</keyword>
<dbReference type="PANTHER" id="PTHR42738:SF7">
    <property type="entry name" value="HYDROXYMETHYLGLUTARYL-COA LYASE"/>
    <property type="match status" value="1"/>
</dbReference>
<reference evidence="8" key="3">
    <citation type="submission" date="2020-12" db="UniProtKB">
        <authorList>
            <consortium name="EnsemblPlants"/>
        </authorList>
    </citation>
    <scope>IDENTIFICATION</scope>
</reference>
<evidence type="ECO:0000313" key="9">
    <source>
        <dbReference type="Proteomes" id="UP000006727"/>
    </source>
</evidence>
<dbReference type="Proteomes" id="UP000006727">
    <property type="component" value="Chromosome 10"/>
</dbReference>
<reference evidence="8 9" key="1">
    <citation type="journal article" date="2008" name="Science">
        <title>The Physcomitrella genome reveals evolutionary insights into the conquest of land by plants.</title>
        <authorList>
            <person name="Rensing S."/>
            <person name="Lang D."/>
            <person name="Zimmer A."/>
            <person name="Terry A."/>
            <person name="Salamov A."/>
            <person name="Shapiro H."/>
            <person name="Nishiyama T."/>
            <person name="Perroud P.-F."/>
            <person name="Lindquist E."/>
            <person name="Kamisugi Y."/>
            <person name="Tanahashi T."/>
            <person name="Sakakibara K."/>
            <person name="Fujita T."/>
            <person name="Oishi K."/>
            <person name="Shin-I T."/>
            <person name="Kuroki Y."/>
            <person name="Toyoda A."/>
            <person name="Suzuki Y."/>
            <person name="Hashimoto A."/>
            <person name="Yamaguchi K."/>
            <person name="Sugano A."/>
            <person name="Kohara Y."/>
            <person name="Fujiyama A."/>
            <person name="Anterola A."/>
            <person name="Aoki S."/>
            <person name="Ashton N."/>
            <person name="Barbazuk W.B."/>
            <person name="Barker E."/>
            <person name="Bennetzen J."/>
            <person name="Bezanilla M."/>
            <person name="Blankenship R."/>
            <person name="Cho S.H."/>
            <person name="Dutcher S."/>
            <person name="Estelle M."/>
            <person name="Fawcett J.A."/>
            <person name="Gundlach H."/>
            <person name="Hanada K."/>
            <person name="Heyl A."/>
            <person name="Hicks K.A."/>
            <person name="Hugh J."/>
            <person name="Lohr M."/>
            <person name="Mayer K."/>
            <person name="Melkozernov A."/>
            <person name="Murata T."/>
            <person name="Nelson D."/>
            <person name="Pils B."/>
            <person name="Prigge M."/>
            <person name="Reiss B."/>
            <person name="Renner T."/>
            <person name="Rombauts S."/>
            <person name="Rushton P."/>
            <person name="Sanderfoot A."/>
            <person name="Schween G."/>
            <person name="Shiu S.-H."/>
            <person name="Stueber K."/>
            <person name="Theodoulou F.L."/>
            <person name="Tu H."/>
            <person name="Van de Peer Y."/>
            <person name="Verrier P.J."/>
            <person name="Waters E."/>
            <person name="Wood A."/>
            <person name="Yang L."/>
            <person name="Cove D."/>
            <person name="Cuming A."/>
            <person name="Hasebe M."/>
            <person name="Lucas S."/>
            <person name="Mishler D.B."/>
            <person name="Reski R."/>
            <person name="Grigoriev I."/>
            <person name="Quatrano R.S."/>
            <person name="Boore J.L."/>
        </authorList>
    </citation>
    <scope>NUCLEOTIDE SEQUENCE [LARGE SCALE GENOMIC DNA]</scope>
    <source>
        <strain evidence="8 9">cv. Gransden 2004</strain>
    </source>
</reference>
<comment type="similarity">
    <text evidence="2">Belongs to the HMG-CoA lyase family.</text>
</comment>
<dbReference type="Gene3D" id="3.20.20.70">
    <property type="entry name" value="Aldolase class I"/>
    <property type="match status" value="1"/>
</dbReference>
<dbReference type="Gramene" id="Pp3c10_360V3.6">
    <property type="protein sequence ID" value="Pp3c10_360V3.6"/>
    <property type="gene ID" value="Pp3c10_360"/>
</dbReference>
<evidence type="ECO:0000259" key="7">
    <source>
        <dbReference type="Pfam" id="PF00682"/>
    </source>
</evidence>
<dbReference type="InterPro" id="IPR000891">
    <property type="entry name" value="PYR_CT"/>
</dbReference>
<dbReference type="Pfam" id="PF00682">
    <property type="entry name" value="HMGL-like"/>
    <property type="match status" value="1"/>
</dbReference>
<evidence type="ECO:0000256" key="3">
    <source>
        <dbReference type="ARBA" id="ARBA00012910"/>
    </source>
</evidence>
<evidence type="ECO:0000313" key="8">
    <source>
        <dbReference type="EnsemblPlants" id="Pp3c10_360V3.6"/>
    </source>
</evidence>
<dbReference type="SUPFAM" id="SSF51569">
    <property type="entry name" value="Aldolase"/>
    <property type="match status" value="1"/>
</dbReference>
<evidence type="ECO:0000256" key="6">
    <source>
        <dbReference type="ARBA" id="ARBA00049877"/>
    </source>
</evidence>
<keyword evidence="4" id="KW-0479">Metal-binding</keyword>
<gene>
    <name evidence="8" type="primary">LOC112288102</name>
</gene>
<dbReference type="GO" id="GO:0046872">
    <property type="term" value="F:metal ion binding"/>
    <property type="evidence" value="ECO:0007669"/>
    <property type="project" value="UniProtKB-KW"/>
</dbReference>
<evidence type="ECO:0000256" key="1">
    <source>
        <dbReference type="ARBA" id="ARBA00005143"/>
    </source>
</evidence>
<reference evidence="8 9" key="2">
    <citation type="journal article" date="2018" name="Plant J.">
        <title>The Physcomitrella patens chromosome-scale assembly reveals moss genome structure and evolution.</title>
        <authorList>
            <person name="Lang D."/>
            <person name="Ullrich K.K."/>
            <person name="Murat F."/>
            <person name="Fuchs J."/>
            <person name="Jenkins J."/>
            <person name="Haas F.B."/>
            <person name="Piednoel M."/>
            <person name="Gundlach H."/>
            <person name="Van Bel M."/>
            <person name="Meyberg R."/>
            <person name="Vives C."/>
            <person name="Morata J."/>
            <person name="Symeonidi A."/>
            <person name="Hiss M."/>
            <person name="Muchero W."/>
            <person name="Kamisugi Y."/>
            <person name="Saleh O."/>
            <person name="Blanc G."/>
            <person name="Decker E.L."/>
            <person name="van Gessel N."/>
            <person name="Grimwood J."/>
            <person name="Hayes R.D."/>
            <person name="Graham S.W."/>
            <person name="Gunter L.E."/>
            <person name="McDaniel S.F."/>
            <person name="Hoernstein S.N.W."/>
            <person name="Larsson A."/>
            <person name="Li F.W."/>
            <person name="Perroud P.F."/>
            <person name="Phillips J."/>
            <person name="Ranjan P."/>
            <person name="Rokshar D.S."/>
            <person name="Rothfels C.J."/>
            <person name="Schneider L."/>
            <person name="Shu S."/>
            <person name="Stevenson D.W."/>
            <person name="Thummler F."/>
            <person name="Tillich M."/>
            <person name="Villarreal Aguilar J.C."/>
            <person name="Widiez T."/>
            <person name="Wong G.K."/>
            <person name="Wymore A."/>
            <person name="Zhang Y."/>
            <person name="Zimmer A.D."/>
            <person name="Quatrano R.S."/>
            <person name="Mayer K.F.X."/>
            <person name="Goodstein D."/>
            <person name="Casacuberta J.M."/>
            <person name="Vandepoele K."/>
            <person name="Reski R."/>
            <person name="Cuming A.C."/>
            <person name="Tuskan G.A."/>
            <person name="Maumus F."/>
            <person name="Salse J."/>
            <person name="Schmutz J."/>
            <person name="Rensing S.A."/>
        </authorList>
    </citation>
    <scope>NUCLEOTIDE SEQUENCE [LARGE SCALE GENOMIC DNA]</scope>
    <source>
        <strain evidence="8 9">cv. Gransden 2004</strain>
    </source>
</reference>
<accession>A0A7I4AAI4</accession>
<dbReference type="EnsemblPlants" id="Pp3c10_360V3.6">
    <property type="protein sequence ID" value="Pp3c10_360V3.6"/>
    <property type="gene ID" value="Pp3c10_360"/>
</dbReference>
<proteinExistence type="inferred from homology"/>
<dbReference type="PANTHER" id="PTHR42738">
    <property type="entry name" value="HYDROXYMETHYLGLUTARYL-COA LYASE"/>
    <property type="match status" value="1"/>
</dbReference>
<sequence length="269" mass="28997">MGSRVKCCYAGNFLKTVKCWRMARGGDLTKNAFNSSELDVSNAFSSNSRRFLTTFTKSYESDTGAQFSNAKVSSLPKYVKIVEVGPRDGLQNEKGIILTSVKIQLIQRLVAAGLPVVEATSFVSPKWVPQLADAKDVMAGVRNLEQTRLPVLVPNLKGFKAAIEAGAREVAIFAAASESFAKANTNCTVEESINRFREVCDAAKKQNISVRGNGEADASGSDARSSCIQIGSAFSQYLWTSPSQHSCCSSDGYQCGGFLSSRLGWLSLC</sequence>
<dbReference type="AlphaFoldDB" id="A0A7I4AAI4"/>